<sequence length="95" mass="10874">MPALVVVEVEIHDPEMYEEYKKLSLPAVEAFGGRFVVRGAQTESLEGDWNPQRFVVLEFPSVARAKEWWSSEQYTIAKKIRHQASHGKMLVVESV</sequence>
<dbReference type="STRING" id="529505.SAMN05421761_107150"/>
<dbReference type="Proteomes" id="UP000186026">
    <property type="component" value="Unassembled WGS sequence"/>
</dbReference>
<organism evidence="2 3">
    <name type="scientific">Belliella pelovolcani</name>
    <dbReference type="NCBI Taxonomy" id="529505"/>
    <lineage>
        <taxon>Bacteria</taxon>
        <taxon>Pseudomonadati</taxon>
        <taxon>Bacteroidota</taxon>
        <taxon>Cytophagia</taxon>
        <taxon>Cytophagales</taxon>
        <taxon>Cyclobacteriaceae</taxon>
        <taxon>Belliella</taxon>
    </lineage>
</organism>
<dbReference type="PANTHER" id="PTHR41521">
    <property type="match status" value="1"/>
</dbReference>
<dbReference type="SUPFAM" id="SSF54909">
    <property type="entry name" value="Dimeric alpha+beta barrel"/>
    <property type="match status" value="1"/>
</dbReference>
<dbReference type="OrthoDB" id="516779at2"/>
<protein>
    <submittedName>
        <fullName evidence="2">Uncharacterized conserved protein, DUF1330 family</fullName>
    </submittedName>
</protein>
<keyword evidence="3" id="KW-1185">Reference proteome</keyword>
<dbReference type="EMBL" id="FTOP01000007">
    <property type="protein sequence ID" value="SIS89653.1"/>
    <property type="molecule type" value="Genomic_DNA"/>
</dbReference>
<dbReference type="Gene3D" id="3.30.70.100">
    <property type="match status" value="1"/>
</dbReference>
<proteinExistence type="predicted"/>
<dbReference type="PANTHER" id="PTHR41521:SF4">
    <property type="entry name" value="BLR0684 PROTEIN"/>
    <property type="match status" value="1"/>
</dbReference>
<dbReference type="InterPro" id="IPR010753">
    <property type="entry name" value="DUF1330"/>
</dbReference>
<feature type="domain" description="DUF1330" evidence="1">
    <location>
        <begin position="3"/>
        <end position="94"/>
    </location>
</feature>
<dbReference type="InterPro" id="IPR011008">
    <property type="entry name" value="Dimeric_a/b-barrel"/>
</dbReference>
<evidence type="ECO:0000313" key="3">
    <source>
        <dbReference type="Proteomes" id="UP000186026"/>
    </source>
</evidence>
<dbReference type="Pfam" id="PF07045">
    <property type="entry name" value="DUF1330"/>
    <property type="match status" value="1"/>
</dbReference>
<reference evidence="3" key="1">
    <citation type="submission" date="2017-01" db="EMBL/GenBank/DDBJ databases">
        <authorList>
            <person name="Varghese N."/>
            <person name="Submissions S."/>
        </authorList>
    </citation>
    <scope>NUCLEOTIDE SEQUENCE [LARGE SCALE GENOMIC DNA]</scope>
    <source>
        <strain evidence="3">DSM 46698</strain>
    </source>
</reference>
<dbReference type="AlphaFoldDB" id="A0A1N7MU53"/>
<accession>A0A1N7MU53</accession>
<dbReference type="RefSeq" id="WP_076501037.1">
    <property type="nucleotide sequence ID" value="NZ_FTOP01000007.1"/>
</dbReference>
<name>A0A1N7MU53_9BACT</name>
<evidence type="ECO:0000259" key="1">
    <source>
        <dbReference type="Pfam" id="PF07045"/>
    </source>
</evidence>
<evidence type="ECO:0000313" key="2">
    <source>
        <dbReference type="EMBL" id="SIS89653.1"/>
    </source>
</evidence>
<gene>
    <name evidence="2" type="ORF">SAMN05421761_107150</name>
</gene>